<organism evidence="1 2">
    <name type="scientific">Halomonas litopenaei</name>
    <dbReference type="NCBI Taxonomy" id="2109328"/>
    <lineage>
        <taxon>Bacteria</taxon>
        <taxon>Pseudomonadati</taxon>
        <taxon>Pseudomonadota</taxon>
        <taxon>Gammaproteobacteria</taxon>
        <taxon>Oceanospirillales</taxon>
        <taxon>Halomonadaceae</taxon>
        <taxon>Halomonas</taxon>
    </lineage>
</organism>
<comment type="caution">
    <text evidence="1">The sequence shown here is derived from an EMBL/GenBank/DDBJ whole genome shotgun (WGS) entry which is preliminary data.</text>
</comment>
<protein>
    <recommendedName>
        <fullName evidence="3">Rha family transcriptional regulator</fullName>
    </recommendedName>
</protein>
<sequence length="83" mass="9621">MSSREIAELTGKRHNDVMRDIRNMFDQLDADSAQFCAQYRDSTGPFLPCFARPLPHRSPRHWLQREAYGSRHQALDGLGNWCS</sequence>
<dbReference type="Pfam" id="PF09669">
    <property type="entry name" value="Phage_pRha"/>
    <property type="match status" value="1"/>
</dbReference>
<reference evidence="1 2" key="1">
    <citation type="submission" date="2018-03" db="EMBL/GenBank/DDBJ databases">
        <authorList>
            <person name="Zhou J."/>
            <person name="Li X."/>
            <person name="Xue M."/>
            <person name="Yin J."/>
        </authorList>
    </citation>
    <scope>NUCLEOTIDE SEQUENCE [LARGE SCALE GENOMIC DNA]</scope>
    <source>
        <strain evidence="1 2">SYSU ZJ2214</strain>
    </source>
</reference>
<evidence type="ECO:0000313" key="2">
    <source>
        <dbReference type="Proteomes" id="UP000241895"/>
    </source>
</evidence>
<keyword evidence="2" id="KW-1185">Reference proteome</keyword>
<name>A0ABX5J0V7_9GAMM</name>
<dbReference type="InterPro" id="IPR014054">
    <property type="entry name" value="Phage_regulatory_Rha"/>
</dbReference>
<accession>A0ABX5J0V7</accession>
<evidence type="ECO:0008006" key="3">
    <source>
        <dbReference type="Google" id="ProtNLM"/>
    </source>
</evidence>
<gene>
    <name evidence="1" type="ORF">C6W88_10110</name>
</gene>
<proteinExistence type="predicted"/>
<dbReference type="RefSeq" id="WP_083970288.1">
    <property type="nucleotide sequence ID" value="NZ_PXNS01000005.1"/>
</dbReference>
<dbReference type="Proteomes" id="UP000241895">
    <property type="component" value="Unassembled WGS sequence"/>
</dbReference>
<dbReference type="EMBL" id="PXNS01000005">
    <property type="protein sequence ID" value="PTL94716.1"/>
    <property type="molecule type" value="Genomic_DNA"/>
</dbReference>
<evidence type="ECO:0000313" key="1">
    <source>
        <dbReference type="EMBL" id="PTL94716.1"/>
    </source>
</evidence>